<reference evidence="8 9" key="1">
    <citation type="submission" date="2020-03" db="EMBL/GenBank/DDBJ databases">
        <title>Genomic Encyclopedia of Type Strains, Phase IV (KMG-IV): sequencing the most valuable type-strain genomes for metagenomic binning, comparative biology and taxonomic classification.</title>
        <authorList>
            <person name="Goeker M."/>
        </authorList>
    </citation>
    <scope>NUCLEOTIDE SEQUENCE [LARGE SCALE GENOMIC DNA]</scope>
    <source>
        <strain evidence="8 9">DSM 7225</strain>
    </source>
</reference>
<keyword evidence="2" id="KW-0378">Hydrolase</keyword>
<dbReference type="EMBL" id="JAATJB010000016">
    <property type="protein sequence ID" value="NJB99500.1"/>
    <property type="molecule type" value="Genomic_DNA"/>
</dbReference>
<dbReference type="PANTHER" id="PTHR43739">
    <property type="entry name" value="XYLOGLUCANASE (EUROFUNG)"/>
    <property type="match status" value="1"/>
</dbReference>
<dbReference type="Proteomes" id="UP000531251">
    <property type="component" value="Unassembled WGS sequence"/>
</dbReference>
<comment type="caution">
    <text evidence="8">The sequence shown here is derived from an EMBL/GenBank/DDBJ whole genome shotgun (WGS) entry which is preliminary data.</text>
</comment>
<keyword evidence="1 7" id="KW-0732">Signal</keyword>
<evidence type="ECO:0000256" key="3">
    <source>
        <dbReference type="ARBA" id="ARBA00023277"/>
    </source>
</evidence>
<dbReference type="RefSeq" id="WP_125976798.1">
    <property type="nucleotide sequence ID" value="NZ_BAAADY010000024.1"/>
</dbReference>
<sequence>MSFGMFAGLAVLVAPLPAVAHPQLPYRWTNVTVGAGGYAPGIVFSPAERGLAYLRTDMGGAYRWDAAAKRWLPLQDGNVVSSYMGIESIAPDPRDPAVVTMAAGMGANAPAAILRSADRGASWSITPVPFAMGGNEAGRGLGERLAVDPNRTTTLFFGSRHDGLWRSDDAGAHWTKLATFPVAGLGKPAPRQTHGGVAFVLFDPASGTPGRGSRRIWAGIADPGAVHLYRSEDGGARWRAVAGPGPEMLAVKAAIAADGTLYVGYATGIGQSDALDGAVWRFTPDGKGQDVTPPDHREGGVLGVAVAASVPGTVAISTLDRYKLGDTLWLSPDGGAHWDDLGPRSRRDVSASPFLLHEGKGADFGHWITGLAIDPFDAGHVAYTTGATVYATGAAGQARVDWAPWVRGIEQTAIITLTSPTGGAHLVSGFGDLAGFVHDDFAASPQPSFANPYLSNTNTLDYAGRKPSVIVRSGSLYANRPREASLGRSEDGGRSWVPVKLPAMGNPPARADLNGEAAISVSADGGTMLVATPEPLRTRDGGKTWLRVQGLPGSTRATADKVDPARFYAVSDRHVLGSRDGGAHFVPLAGQGLPADLSAARIRNREQQSTLVASPFAAGELWLKLGGQLWRSTDGGASFQPASGTLQVELFGLGKGWGRIPGLYAVGTLDGLRAVWRSDDLGKHWQRINDDGHQWGLRFRVISGDPRVVGRVYLGTDGRGLFYGDPAEEGE</sequence>
<keyword evidence="5" id="KW-0624">Polysaccharide degradation</keyword>
<evidence type="ECO:0008006" key="10">
    <source>
        <dbReference type="Google" id="ProtNLM"/>
    </source>
</evidence>
<accession>A0A7X5Y4A4</accession>
<dbReference type="AlphaFoldDB" id="A0A7X5Y4A4"/>
<keyword evidence="9" id="KW-1185">Reference proteome</keyword>
<evidence type="ECO:0000256" key="2">
    <source>
        <dbReference type="ARBA" id="ARBA00022801"/>
    </source>
</evidence>
<dbReference type="InterPro" id="IPR015943">
    <property type="entry name" value="WD40/YVTN_repeat-like_dom_sf"/>
</dbReference>
<feature type="chain" id="PRO_5030960781" description="BNR/Asp-box repeat protein" evidence="7">
    <location>
        <begin position="21"/>
        <end position="731"/>
    </location>
</feature>
<evidence type="ECO:0000313" key="9">
    <source>
        <dbReference type="Proteomes" id="UP000531251"/>
    </source>
</evidence>
<dbReference type="GO" id="GO:0016798">
    <property type="term" value="F:hydrolase activity, acting on glycosyl bonds"/>
    <property type="evidence" value="ECO:0007669"/>
    <property type="project" value="UniProtKB-KW"/>
</dbReference>
<dbReference type="CDD" id="cd15482">
    <property type="entry name" value="Sialidase_non-viral"/>
    <property type="match status" value="1"/>
</dbReference>
<evidence type="ECO:0000256" key="7">
    <source>
        <dbReference type="SAM" id="SignalP"/>
    </source>
</evidence>
<comment type="similarity">
    <text evidence="6">Belongs to the glycosyl hydrolase 74 family.</text>
</comment>
<dbReference type="PANTHER" id="PTHR43739:SF2">
    <property type="entry name" value="OLIGOXYLOGLUCAN-REDUCING END-SPECIFIC XYLOGLUCANASE-RELATED"/>
    <property type="match status" value="1"/>
</dbReference>
<feature type="signal peptide" evidence="7">
    <location>
        <begin position="1"/>
        <end position="20"/>
    </location>
</feature>
<evidence type="ECO:0000256" key="5">
    <source>
        <dbReference type="ARBA" id="ARBA00023326"/>
    </source>
</evidence>
<organism evidence="8 9">
    <name type="scientific">Sphingomonas trueperi</name>
    <dbReference type="NCBI Taxonomy" id="53317"/>
    <lineage>
        <taxon>Bacteria</taxon>
        <taxon>Pseudomonadati</taxon>
        <taxon>Pseudomonadota</taxon>
        <taxon>Alphaproteobacteria</taxon>
        <taxon>Sphingomonadales</taxon>
        <taxon>Sphingomonadaceae</taxon>
        <taxon>Sphingomonas</taxon>
    </lineage>
</organism>
<evidence type="ECO:0000256" key="6">
    <source>
        <dbReference type="ARBA" id="ARBA00037986"/>
    </source>
</evidence>
<evidence type="ECO:0000313" key="8">
    <source>
        <dbReference type="EMBL" id="NJB99500.1"/>
    </source>
</evidence>
<proteinExistence type="inferred from homology"/>
<dbReference type="GO" id="GO:0000272">
    <property type="term" value="P:polysaccharide catabolic process"/>
    <property type="evidence" value="ECO:0007669"/>
    <property type="project" value="UniProtKB-KW"/>
</dbReference>
<dbReference type="Gene3D" id="2.130.10.10">
    <property type="entry name" value="YVTN repeat-like/Quinoprotein amine dehydrogenase"/>
    <property type="match status" value="2"/>
</dbReference>
<gene>
    <name evidence="8" type="ORF">GGR89_003844</name>
</gene>
<dbReference type="GO" id="GO:0010411">
    <property type="term" value="P:xyloglucan metabolic process"/>
    <property type="evidence" value="ECO:0007669"/>
    <property type="project" value="TreeGrafter"/>
</dbReference>
<evidence type="ECO:0000256" key="1">
    <source>
        <dbReference type="ARBA" id="ARBA00022729"/>
    </source>
</evidence>
<name>A0A7X5Y4A4_9SPHN</name>
<keyword evidence="3" id="KW-0119">Carbohydrate metabolism</keyword>
<dbReference type="SUPFAM" id="SSF110296">
    <property type="entry name" value="Oligoxyloglucan reducing end-specific cellobiohydrolase"/>
    <property type="match status" value="2"/>
</dbReference>
<keyword evidence="4" id="KW-0326">Glycosidase</keyword>
<evidence type="ECO:0000256" key="4">
    <source>
        <dbReference type="ARBA" id="ARBA00023295"/>
    </source>
</evidence>
<protein>
    <recommendedName>
        <fullName evidence="10">BNR/Asp-box repeat protein</fullName>
    </recommendedName>
</protein>
<dbReference type="InterPro" id="IPR052025">
    <property type="entry name" value="Xyloglucanase_GH74"/>
</dbReference>